<dbReference type="SUPFAM" id="SSF69118">
    <property type="entry name" value="AhpD-like"/>
    <property type="match status" value="1"/>
</dbReference>
<dbReference type="PANTHER" id="PTHR34846:SF11">
    <property type="entry name" value="4-CARBOXYMUCONOLACTONE DECARBOXYLASE FAMILY PROTEIN (AFU_ORTHOLOGUE AFUA_6G11590)"/>
    <property type="match status" value="1"/>
</dbReference>
<proteinExistence type="predicted"/>
<dbReference type="GO" id="GO:0051920">
    <property type="term" value="F:peroxiredoxin activity"/>
    <property type="evidence" value="ECO:0007669"/>
    <property type="project" value="InterPro"/>
</dbReference>
<dbReference type="InterPro" id="IPR003779">
    <property type="entry name" value="CMD-like"/>
</dbReference>
<dbReference type="InterPro" id="IPR029032">
    <property type="entry name" value="AhpD-like"/>
</dbReference>
<gene>
    <name evidence="2" type="ORF">NZH93_37330</name>
</gene>
<evidence type="ECO:0000313" key="3">
    <source>
        <dbReference type="Proteomes" id="UP001141259"/>
    </source>
</evidence>
<feature type="domain" description="Carboxymuconolactone decarboxylase-like" evidence="1">
    <location>
        <begin position="43"/>
        <end position="116"/>
    </location>
</feature>
<name>A0A9X2VTA8_9PSEU</name>
<keyword evidence="3" id="KW-1185">Reference proteome</keyword>
<dbReference type="Gene3D" id="1.20.1290.10">
    <property type="entry name" value="AhpD-like"/>
    <property type="match status" value="1"/>
</dbReference>
<dbReference type="RefSeq" id="WP_259628005.1">
    <property type="nucleotide sequence ID" value="NZ_JANYMP010000024.1"/>
</dbReference>
<dbReference type="Pfam" id="PF02627">
    <property type="entry name" value="CMD"/>
    <property type="match status" value="1"/>
</dbReference>
<dbReference type="Proteomes" id="UP001141259">
    <property type="component" value="Unassembled WGS sequence"/>
</dbReference>
<reference evidence="2" key="1">
    <citation type="submission" date="2022-08" db="EMBL/GenBank/DDBJ databases">
        <authorList>
            <person name="Tistechok S."/>
            <person name="Samborskyy M."/>
            <person name="Roman I."/>
        </authorList>
    </citation>
    <scope>NUCLEOTIDE SEQUENCE</scope>
    <source>
        <strain evidence="2">DSM 103496</strain>
    </source>
</reference>
<sequence>MARVPYVEPATAPPAVAEALSSLPDLNVYALLAHAESAFVPMLRLSSALVSDLALDPLLRELSILQVGHLAASYVWDQHVVIALACGVTEAQIAAVDRGDLASFTPEQRAVLEYTADMVGGGEVSDERFAALAEHLGPREVVELSMVVGNYLGLARIMTALRIDPEEPAAVGTVGATT</sequence>
<organism evidence="2 3">
    <name type="scientific">Umezawaea endophytica</name>
    <dbReference type="NCBI Taxonomy" id="1654476"/>
    <lineage>
        <taxon>Bacteria</taxon>
        <taxon>Bacillati</taxon>
        <taxon>Actinomycetota</taxon>
        <taxon>Actinomycetes</taxon>
        <taxon>Pseudonocardiales</taxon>
        <taxon>Pseudonocardiaceae</taxon>
        <taxon>Umezawaea</taxon>
    </lineage>
</organism>
<dbReference type="EMBL" id="JANYMP010000024">
    <property type="protein sequence ID" value="MCS7482541.1"/>
    <property type="molecule type" value="Genomic_DNA"/>
</dbReference>
<accession>A0A9X2VTA8</accession>
<evidence type="ECO:0000313" key="2">
    <source>
        <dbReference type="EMBL" id="MCS7482541.1"/>
    </source>
</evidence>
<protein>
    <submittedName>
        <fullName evidence="2">Carboxymuconolactone decarboxylase family protein</fullName>
    </submittedName>
</protein>
<evidence type="ECO:0000259" key="1">
    <source>
        <dbReference type="Pfam" id="PF02627"/>
    </source>
</evidence>
<comment type="caution">
    <text evidence="2">The sequence shown here is derived from an EMBL/GenBank/DDBJ whole genome shotgun (WGS) entry which is preliminary data.</text>
</comment>
<dbReference type="AlphaFoldDB" id="A0A9X2VTA8"/>
<dbReference type="PANTHER" id="PTHR34846">
    <property type="entry name" value="4-CARBOXYMUCONOLACTONE DECARBOXYLASE FAMILY PROTEIN (AFU_ORTHOLOGUE AFUA_6G11590)"/>
    <property type="match status" value="1"/>
</dbReference>